<dbReference type="RefSeq" id="WP_369171080.1">
    <property type="nucleotide sequence ID" value="NZ_CP163439.1"/>
</dbReference>
<evidence type="ECO:0000313" key="1">
    <source>
        <dbReference type="EMBL" id="XDQ36490.1"/>
    </source>
</evidence>
<gene>
    <name evidence="1" type="ORF">AB5J49_25885</name>
</gene>
<dbReference type="AlphaFoldDB" id="A0AB39Q0L1"/>
<organism evidence="1">
    <name type="scientific">Streptomyces sp. R28</name>
    <dbReference type="NCBI Taxonomy" id="3238628"/>
    <lineage>
        <taxon>Bacteria</taxon>
        <taxon>Bacillati</taxon>
        <taxon>Actinomycetota</taxon>
        <taxon>Actinomycetes</taxon>
        <taxon>Kitasatosporales</taxon>
        <taxon>Streptomycetaceae</taxon>
        <taxon>Streptomyces</taxon>
    </lineage>
</organism>
<accession>A0AB39Q0L1</accession>
<dbReference type="EMBL" id="CP163439">
    <property type="protein sequence ID" value="XDQ36490.1"/>
    <property type="molecule type" value="Genomic_DNA"/>
</dbReference>
<sequence length="42" mass="4169">MDRRRGADGESPARHAAVMAGALAGLSLAHGAYPVVIAGTPP</sequence>
<proteinExistence type="predicted"/>
<name>A0AB39Q0L1_9ACTN</name>
<reference evidence="1" key="1">
    <citation type="submission" date="2024-07" db="EMBL/GenBank/DDBJ databases">
        <authorList>
            <person name="Yu S.T."/>
        </authorList>
    </citation>
    <scope>NUCLEOTIDE SEQUENCE</scope>
    <source>
        <strain evidence="1">R28</strain>
    </source>
</reference>
<protein>
    <submittedName>
        <fullName evidence="1">Uncharacterized protein</fullName>
    </submittedName>
</protein>